<dbReference type="PANTHER" id="PTHR10443:SF12">
    <property type="entry name" value="DIPEPTIDASE"/>
    <property type="match status" value="1"/>
</dbReference>
<dbReference type="PROSITE" id="PS51365">
    <property type="entry name" value="RENAL_DIPEPTIDASE_2"/>
    <property type="match status" value="1"/>
</dbReference>
<name>A0A5N3P5N1_9HYPH</name>
<dbReference type="GO" id="GO:0006508">
    <property type="term" value="P:proteolysis"/>
    <property type="evidence" value="ECO:0007669"/>
    <property type="project" value="InterPro"/>
</dbReference>
<dbReference type="PANTHER" id="PTHR10443">
    <property type="entry name" value="MICROSOMAL DIPEPTIDASE"/>
    <property type="match status" value="1"/>
</dbReference>
<comment type="caution">
    <text evidence="1">The sequence shown here is derived from an EMBL/GenBank/DDBJ whole genome shotgun (WGS) entry which is preliminary data.</text>
</comment>
<protein>
    <submittedName>
        <fullName evidence="1">Membrane dipeptidase</fullName>
    </submittedName>
</protein>
<accession>A0A5N3P5N1</accession>
<reference evidence="1 2" key="1">
    <citation type="journal article" date="2019" name="Microorganisms">
        <title>Genome Insights into the Novel Species Microvirga brassicacearum, a Rapeseed Endophyte with Biotechnological Potential.</title>
        <authorList>
            <person name="Jimenez-Gomez A."/>
            <person name="Saati-Santamaria Z."/>
            <person name="Igual J.M."/>
            <person name="Rivas R."/>
            <person name="Mateos P.F."/>
            <person name="Garcia-Fraile P."/>
        </authorList>
    </citation>
    <scope>NUCLEOTIDE SEQUENCE [LARGE SCALE GENOMIC DNA]</scope>
    <source>
        <strain evidence="1 2">CDVBN77</strain>
    </source>
</reference>
<proteinExistence type="predicted"/>
<dbReference type="InterPro" id="IPR008257">
    <property type="entry name" value="Pept_M19"/>
</dbReference>
<evidence type="ECO:0000313" key="1">
    <source>
        <dbReference type="EMBL" id="KAB0265032.1"/>
    </source>
</evidence>
<sequence length="334" mass="36260">MDPTKLHRDSIVIDAVCPLLFTPGYLDLYRRGGATMVAPTVGGFSGGAAETLRTIGRWLKLVRESDDLLLIKQAADVEGAKAEGKLGILLHFQGTEPIEDDIDLVDAYKELGVGIIQLSYNVKNRFGDGCEERTDAGLSRLGLKLIERLNQSRVIVDCSHTGYRTTMDAIEASNAPVVFSHANPRAVYASPRNIVDEQIKAVAATGGLTGIVGYPAFVSASVRPTLDAFIDHIDYVVQLVGIDHVALGIDYFEGMDPLMPLEAARQQYDSFIASGAWSAASYPPPPYHYPEGIETPDGLPNLTAGLARRGYGEADIRKILGENWLRVYRAVWGA</sequence>
<dbReference type="SUPFAM" id="SSF51556">
    <property type="entry name" value="Metallo-dependent hydrolases"/>
    <property type="match status" value="1"/>
</dbReference>
<dbReference type="InterPro" id="IPR032466">
    <property type="entry name" value="Metal_Hydrolase"/>
</dbReference>
<gene>
    <name evidence="1" type="ORF">FEZ63_20450</name>
</gene>
<dbReference type="Gene3D" id="3.20.20.140">
    <property type="entry name" value="Metal-dependent hydrolases"/>
    <property type="match status" value="1"/>
</dbReference>
<keyword evidence="2" id="KW-1185">Reference proteome</keyword>
<evidence type="ECO:0000313" key="2">
    <source>
        <dbReference type="Proteomes" id="UP000325684"/>
    </source>
</evidence>
<dbReference type="Proteomes" id="UP000325684">
    <property type="component" value="Unassembled WGS sequence"/>
</dbReference>
<dbReference type="GO" id="GO:0070573">
    <property type="term" value="F:metallodipeptidase activity"/>
    <property type="evidence" value="ECO:0007669"/>
    <property type="project" value="InterPro"/>
</dbReference>
<organism evidence="1 2">
    <name type="scientific">Microvirga brassicacearum</name>
    <dbReference type="NCBI Taxonomy" id="2580413"/>
    <lineage>
        <taxon>Bacteria</taxon>
        <taxon>Pseudomonadati</taxon>
        <taxon>Pseudomonadota</taxon>
        <taxon>Alphaproteobacteria</taxon>
        <taxon>Hyphomicrobiales</taxon>
        <taxon>Methylobacteriaceae</taxon>
        <taxon>Microvirga</taxon>
    </lineage>
</organism>
<dbReference type="AlphaFoldDB" id="A0A5N3P5N1"/>
<dbReference type="OrthoDB" id="9804920at2"/>
<dbReference type="EMBL" id="VCMV01000049">
    <property type="protein sequence ID" value="KAB0265032.1"/>
    <property type="molecule type" value="Genomic_DNA"/>
</dbReference>
<dbReference type="Pfam" id="PF01244">
    <property type="entry name" value="Peptidase_M19"/>
    <property type="match status" value="1"/>
</dbReference>